<keyword evidence="2" id="KW-0067">ATP-binding</keyword>
<dbReference type="SUPFAM" id="SSF52540">
    <property type="entry name" value="P-loop containing nucleoside triphosphate hydrolases"/>
    <property type="match status" value="1"/>
</dbReference>
<accession>A0ABT4H5Y1</accession>
<protein>
    <submittedName>
        <fullName evidence="2">ATP-binding protein</fullName>
    </submittedName>
</protein>
<dbReference type="Pfam" id="PF20720">
    <property type="entry name" value="nSTAND3"/>
    <property type="match status" value="1"/>
</dbReference>
<keyword evidence="2" id="KW-0547">Nucleotide-binding</keyword>
<dbReference type="Proteomes" id="UP001527181">
    <property type="component" value="Unassembled WGS sequence"/>
</dbReference>
<gene>
    <name evidence="2" type="ORF">M5X12_28295</name>
</gene>
<feature type="domain" description="Novel STAND NTPase 3" evidence="1">
    <location>
        <begin position="195"/>
        <end position="316"/>
    </location>
</feature>
<dbReference type="EMBL" id="JAMDNP010000087">
    <property type="protein sequence ID" value="MCY9764401.1"/>
    <property type="molecule type" value="Genomic_DNA"/>
</dbReference>
<reference evidence="2 3" key="1">
    <citation type="submission" date="2022-05" db="EMBL/GenBank/DDBJ databases">
        <title>Genome Sequencing of Bee-Associated Microbes.</title>
        <authorList>
            <person name="Dunlap C."/>
        </authorList>
    </citation>
    <scope>NUCLEOTIDE SEQUENCE [LARGE SCALE GENOMIC DNA]</scope>
    <source>
        <strain evidence="2 3">NRRL B-04010</strain>
    </source>
</reference>
<dbReference type="InterPro" id="IPR027417">
    <property type="entry name" value="P-loop_NTPase"/>
</dbReference>
<keyword evidence="3" id="KW-1185">Reference proteome</keyword>
<proteinExistence type="predicted"/>
<organism evidence="2 3">
    <name type="scientific">Paenibacillus alvei</name>
    <name type="common">Bacillus alvei</name>
    <dbReference type="NCBI Taxonomy" id="44250"/>
    <lineage>
        <taxon>Bacteria</taxon>
        <taxon>Bacillati</taxon>
        <taxon>Bacillota</taxon>
        <taxon>Bacilli</taxon>
        <taxon>Bacillales</taxon>
        <taxon>Paenibacillaceae</taxon>
        <taxon>Paenibacillus</taxon>
    </lineage>
</organism>
<dbReference type="InterPro" id="IPR049050">
    <property type="entry name" value="nSTAND3"/>
</dbReference>
<dbReference type="GO" id="GO:0005524">
    <property type="term" value="F:ATP binding"/>
    <property type="evidence" value="ECO:0007669"/>
    <property type="project" value="UniProtKB-KW"/>
</dbReference>
<name>A0ABT4H5Y1_PAEAL</name>
<sequence>MVRRLQAIENELTSINETVFQELCDSFLTLRNKNFSMFSRIGSVSGRQKTRVGTPDSFFLLPNGKYLFVEHSTNITSGVNKLKDDLEKCLDTEKTGIPTSDIAEIIFCINFNLNTKETKELSDLLAGTTISLTIYTLDFLAIELHLNHRDLVHHYLGLPFDSGQIVSITKFVDEYNRASTGIATPLDNKFVHREKEVCELTDAMNKADFVILTGAPGVGKTKLAIETIEGFLLANNTYQGYCVSYKNHTLLDDLFQYLDKNEDYILFVDDANRIDAFNQIVGFYRASRKGNLKVIITVRDYAFFEVARLCLEFKPRRIDILKLTDEQLVDVLKTDSFSILNTEYQREIVRIADGNPRLAIMAALLAKEKQSIYALSDVSDLFDSYFSTFTKDYGEFAKSLNIKCLGLVAFFYTLPYKKRELMGRILENFDINYFDFVEAIDSLDRLEIVEVQYEHVKISEQNLSTYFFYKTFIKDQVLSFDILLAKYFRKNVKRFKDCVIPANNTFGYNNVMEKLKPRLQKYWNIAQKEQEIAYKFIETFWFYLQNETLEFLFNNIYSLPEVSVEEYKVTYEKNSFSYGNTNEIIDLLGEFFRFPDNLADSLELAFEFTRRCPQHLPELIHKIRTQLVFDRSDERMNFIRQTMLFNFLIKGVISKDKLLTVGFLEITKDLLGFKFHHTKAGRNNTVYWYDYDLTDTDSIQVLRQKIWETVDYCFADYPAPSLEILNYYLDDGPDLAKEIAQSDVRLILTIIENHFTCDSFIHCRYVQDLARWCRRYEVRTSVLDEVTQIYRNSTYEMYIKIDWDLFRDKELYGFENYEEYARLKEAEIRSSFIFYSTEEIQLFYDKFTYLKQQAKNDYYYTRVLEYIIDENCLKDFNLGTAILRMIIDTNNTICYIPSLVFRNQLKDPKKASIIWGLIQQRLFNLQSQWIISFFDYADDSVANTDELLKSISRTEDSFYLQIDGLHRYLTIKPDLFQEILKIITEKNSNSGARIQVAENLYSDNLNLLRDDVELIKKSYLQQYLLQPHFDYDGAVFLEILKKDSRYMVDFIKALYVNIDNKHLSDDQREFGFVWEVDGIENEIEEVFNIVVENEPYYIGILEHYCNVFFKNIKDEYQEKAEQFVIEFAKRNYNNHLKMNIIADIGRNSLQPLFENIVLTYISLNQDPNEFFKIMWSGNGGTYSGDVIIGDLQAAEWKNILSIVSKADLGIKLIPIKKAINDQIDSCLKYGDWERERKFLEKR</sequence>
<comment type="caution">
    <text evidence="2">The sequence shown here is derived from an EMBL/GenBank/DDBJ whole genome shotgun (WGS) entry which is preliminary data.</text>
</comment>
<evidence type="ECO:0000313" key="2">
    <source>
        <dbReference type="EMBL" id="MCY9764401.1"/>
    </source>
</evidence>
<evidence type="ECO:0000259" key="1">
    <source>
        <dbReference type="Pfam" id="PF20720"/>
    </source>
</evidence>
<evidence type="ECO:0000313" key="3">
    <source>
        <dbReference type="Proteomes" id="UP001527181"/>
    </source>
</evidence>
<dbReference type="RefSeq" id="WP_268599250.1">
    <property type="nucleotide sequence ID" value="NZ_JAMDNP010000087.1"/>
</dbReference>